<comment type="caution">
    <text evidence="1">The sequence shown here is derived from an EMBL/GenBank/DDBJ whole genome shotgun (WGS) entry which is preliminary data.</text>
</comment>
<protein>
    <submittedName>
        <fullName evidence="1">Uncharacterized protein</fullName>
    </submittedName>
</protein>
<proteinExistence type="predicted"/>
<name>A0A8J8CLW1_9CYAN</name>
<dbReference type="AlphaFoldDB" id="A0A8J8CLW1"/>
<dbReference type="EMBL" id="WVIE01000004">
    <property type="protein sequence ID" value="NDJ16547.1"/>
    <property type="molecule type" value="Genomic_DNA"/>
</dbReference>
<dbReference type="Proteomes" id="UP000646053">
    <property type="component" value="Unassembled WGS sequence"/>
</dbReference>
<accession>A0A8J8CLW1</accession>
<reference evidence="1" key="1">
    <citation type="submission" date="2019-12" db="EMBL/GenBank/DDBJ databases">
        <title>High-Quality draft genome sequences of three cyanobacteria isolated from the limestone walls of the Old Cathedral of Coimbra.</title>
        <authorList>
            <person name="Tiago I."/>
            <person name="Soares F."/>
            <person name="Portugal A."/>
        </authorList>
    </citation>
    <scope>NUCLEOTIDE SEQUENCE</scope>
    <source>
        <strain evidence="1">A</strain>
    </source>
</reference>
<evidence type="ECO:0000313" key="2">
    <source>
        <dbReference type="Proteomes" id="UP000646053"/>
    </source>
</evidence>
<dbReference type="RefSeq" id="WP_162422065.1">
    <property type="nucleotide sequence ID" value="NZ_WVIE01000004.1"/>
</dbReference>
<evidence type="ECO:0000313" key="1">
    <source>
        <dbReference type="EMBL" id="NDJ16547.1"/>
    </source>
</evidence>
<organism evidence="1 2">
    <name type="scientific">Myxacorys almedinensis A</name>
    <dbReference type="NCBI Taxonomy" id="2690445"/>
    <lineage>
        <taxon>Bacteria</taxon>
        <taxon>Bacillati</taxon>
        <taxon>Cyanobacteriota</taxon>
        <taxon>Cyanophyceae</taxon>
        <taxon>Leptolyngbyales</taxon>
        <taxon>Leptolyngbyaceae</taxon>
        <taxon>Myxacorys</taxon>
        <taxon>Myxacorys almedinensis</taxon>
    </lineage>
</organism>
<sequence length="51" mass="5904">MVSVLYVAVWLNNLELGKLTQVLGLDVPERRRGKRDRWLIQYMCASKALLS</sequence>
<keyword evidence="2" id="KW-1185">Reference proteome</keyword>
<gene>
    <name evidence="1" type="ORF">GS601_04440</name>
</gene>